<evidence type="ECO:0000313" key="2">
    <source>
        <dbReference type="EMBL" id="MFC6014440.1"/>
    </source>
</evidence>
<gene>
    <name evidence="2" type="ORF">ACFP3H_25580</name>
</gene>
<comment type="caution">
    <text evidence="2">The sequence shown here is derived from an EMBL/GenBank/DDBJ whole genome shotgun (WGS) entry which is preliminary data.</text>
</comment>
<protein>
    <submittedName>
        <fullName evidence="2">YbaB/EbfC family nucleoid-associated protein</fullName>
    </submittedName>
</protein>
<dbReference type="EMBL" id="JBHSQN010000017">
    <property type="protein sequence ID" value="MFC6014440.1"/>
    <property type="molecule type" value="Genomic_DNA"/>
</dbReference>
<feature type="compositionally biased region" description="Basic and acidic residues" evidence="1">
    <location>
        <begin position="181"/>
        <end position="198"/>
    </location>
</feature>
<name>A0ABW1JYW4_9NOCA</name>
<dbReference type="InterPro" id="IPR036894">
    <property type="entry name" value="YbaB-like_sf"/>
</dbReference>
<dbReference type="SUPFAM" id="SSF82607">
    <property type="entry name" value="YbaB-like"/>
    <property type="match status" value="1"/>
</dbReference>
<keyword evidence="3" id="KW-1185">Reference proteome</keyword>
<reference evidence="3" key="1">
    <citation type="journal article" date="2019" name="Int. J. Syst. Evol. Microbiol.">
        <title>The Global Catalogue of Microorganisms (GCM) 10K type strain sequencing project: providing services to taxonomists for standard genome sequencing and annotation.</title>
        <authorList>
            <consortium name="The Broad Institute Genomics Platform"/>
            <consortium name="The Broad Institute Genome Sequencing Center for Infectious Disease"/>
            <person name="Wu L."/>
            <person name="Ma J."/>
        </authorList>
    </citation>
    <scope>NUCLEOTIDE SEQUENCE [LARGE SCALE GENOMIC DNA]</scope>
    <source>
        <strain evidence="3">CCUG 36956</strain>
    </source>
</reference>
<proteinExistence type="predicted"/>
<dbReference type="InterPro" id="IPR004401">
    <property type="entry name" value="YbaB/EbfC"/>
</dbReference>
<organism evidence="2 3">
    <name type="scientific">Nocardia lasii</name>
    <dbReference type="NCBI Taxonomy" id="1616107"/>
    <lineage>
        <taxon>Bacteria</taxon>
        <taxon>Bacillati</taxon>
        <taxon>Actinomycetota</taxon>
        <taxon>Actinomycetes</taxon>
        <taxon>Mycobacteriales</taxon>
        <taxon>Nocardiaceae</taxon>
        <taxon>Nocardia</taxon>
    </lineage>
</organism>
<dbReference type="Gene3D" id="3.30.1310.10">
    <property type="entry name" value="Nucleoid-associated protein YbaB-like domain"/>
    <property type="match status" value="1"/>
</dbReference>
<feature type="region of interest" description="Disordered" evidence="1">
    <location>
        <begin position="99"/>
        <end position="212"/>
    </location>
</feature>
<evidence type="ECO:0000256" key="1">
    <source>
        <dbReference type="SAM" id="MobiDB-lite"/>
    </source>
</evidence>
<dbReference type="Pfam" id="PF02575">
    <property type="entry name" value="YbaB_DNA_bd"/>
    <property type="match status" value="1"/>
</dbReference>
<dbReference type="RefSeq" id="WP_378609774.1">
    <property type="nucleotide sequence ID" value="NZ_JBHSQN010000017.1"/>
</dbReference>
<accession>A0ABW1JYW4</accession>
<sequence length="212" mass="22898">MTLPNEELAAKFSRIRHAVNEIRVRAQTQGVDVEADGDGKLTALTFSTAACAMGPEVLADVVLRAYGQVREEATARANDLMTELYDDPAVNRIARMTDSDLAADRTPTAGAPAPVPSRTELAPSTTYQPRYTAQPHAAPPRYQDPAPDLLSPRAAGPVGSAPTNRAVPGGGLSNTVARAKAAREEAERAALREQARQWDDEDNHGRNRNYWQ</sequence>
<evidence type="ECO:0000313" key="3">
    <source>
        <dbReference type="Proteomes" id="UP001596223"/>
    </source>
</evidence>
<feature type="compositionally biased region" description="Polar residues" evidence="1">
    <location>
        <begin position="122"/>
        <end position="131"/>
    </location>
</feature>
<dbReference type="Proteomes" id="UP001596223">
    <property type="component" value="Unassembled WGS sequence"/>
</dbReference>